<dbReference type="InterPro" id="IPR036291">
    <property type="entry name" value="NAD(P)-bd_dom_sf"/>
</dbReference>
<dbReference type="Pfam" id="PF13561">
    <property type="entry name" value="adh_short_C2"/>
    <property type="match status" value="1"/>
</dbReference>
<name>A0A7W2L4Z5_PSEPU</name>
<accession>A0A7W2L4Z5</accession>
<dbReference type="FunFam" id="3.40.50.720:FF:000642">
    <property type="entry name" value="Short-chain dehydrogenase/reductase SDR"/>
    <property type="match status" value="1"/>
</dbReference>
<gene>
    <name evidence="2" type="ORF">H4C47_22885</name>
</gene>
<dbReference type="PANTHER" id="PTHR42879">
    <property type="entry name" value="3-OXOACYL-(ACYL-CARRIER-PROTEIN) REDUCTASE"/>
    <property type="match status" value="1"/>
</dbReference>
<dbReference type="Proteomes" id="UP000553948">
    <property type="component" value="Unassembled WGS sequence"/>
</dbReference>
<sequence>MQLGISGKTALVCASSKGLGKACALALAGEGVDVVIVARGEQALMSTAEEIRSTTGVTVTPVCADIATERGIDAVMAACDAPDILVTNAGGPPTGSFREWRREQWMAALDANMLSPIELVRNIVDGMCERKFGRIINITSAALKAPVDVLGLSNGARAGLTGFMAGLARSVAQHNVTINNLLPGPFETERLQKTVAALAVQKNISLDSAMQLRRVANPSLRFGRPSEFGSLCAFLCSEQASYITGQNIVIDGGVYPGIF</sequence>
<dbReference type="Gene3D" id="3.40.50.720">
    <property type="entry name" value="NAD(P)-binding Rossmann-like Domain"/>
    <property type="match status" value="1"/>
</dbReference>
<comment type="similarity">
    <text evidence="1">Belongs to the short-chain dehydrogenases/reductases (SDR) family.</text>
</comment>
<dbReference type="InterPro" id="IPR050259">
    <property type="entry name" value="SDR"/>
</dbReference>
<dbReference type="PRINTS" id="PR00081">
    <property type="entry name" value="GDHRDH"/>
</dbReference>
<evidence type="ECO:0000313" key="2">
    <source>
        <dbReference type="EMBL" id="MBA6118564.1"/>
    </source>
</evidence>
<organism evidence="2 3">
    <name type="scientific">Pseudomonas putida</name>
    <name type="common">Arthrobacter siderocapsulatus</name>
    <dbReference type="NCBI Taxonomy" id="303"/>
    <lineage>
        <taxon>Bacteria</taxon>
        <taxon>Pseudomonadati</taxon>
        <taxon>Pseudomonadota</taxon>
        <taxon>Gammaproteobacteria</taxon>
        <taxon>Pseudomonadales</taxon>
        <taxon>Pseudomonadaceae</taxon>
        <taxon>Pseudomonas</taxon>
    </lineage>
</organism>
<comment type="caution">
    <text evidence="2">The sequence shown here is derived from an EMBL/GenBank/DDBJ whole genome shotgun (WGS) entry which is preliminary data.</text>
</comment>
<proteinExistence type="inferred from homology"/>
<reference evidence="2 3" key="1">
    <citation type="submission" date="2020-07" db="EMBL/GenBank/DDBJ databases">
        <title>Diversity of carbapenemase encoding genes among Pseudomonas putida group clinical isolates in a tertiary Brazilian hospital.</title>
        <authorList>
            <person name="Alberto-Lei F."/>
            <person name="Nodari C.S."/>
            <person name="Streling A.P."/>
            <person name="Paulino J.T."/>
            <person name="Bessa-Neto F.O."/>
            <person name="Cayo R."/>
            <person name="Gales A.C."/>
        </authorList>
    </citation>
    <scope>NUCLEOTIDE SEQUENCE [LARGE SCALE GENOMIC DNA]</scope>
    <source>
        <strain evidence="2 3">12464</strain>
    </source>
</reference>
<dbReference type="PANTHER" id="PTHR42879:SF6">
    <property type="entry name" value="NADPH-DEPENDENT REDUCTASE BACG"/>
    <property type="match status" value="1"/>
</dbReference>
<dbReference type="CDD" id="cd05344">
    <property type="entry name" value="BKR_like_SDR_like"/>
    <property type="match status" value="1"/>
</dbReference>
<evidence type="ECO:0000256" key="1">
    <source>
        <dbReference type="ARBA" id="ARBA00006484"/>
    </source>
</evidence>
<protein>
    <submittedName>
        <fullName evidence="2">SDR family oxidoreductase</fullName>
    </submittedName>
</protein>
<dbReference type="AlphaFoldDB" id="A0A7W2L4Z5"/>
<dbReference type="RefSeq" id="WP_176515793.1">
    <property type="nucleotide sequence ID" value="NZ_CP060529.1"/>
</dbReference>
<evidence type="ECO:0000313" key="3">
    <source>
        <dbReference type="Proteomes" id="UP000553948"/>
    </source>
</evidence>
<dbReference type="SUPFAM" id="SSF51735">
    <property type="entry name" value="NAD(P)-binding Rossmann-fold domains"/>
    <property type="match status" value="1"/>
</dbReference>
<dbReference type="InterPro" id="IPR002347">
    <property type="entry name" value="SDR_fam"/>
</dbReference>
<dbReference type="EMBL" id="JACGDG010000023">
    <property type="protein sequence ID" value="MBA6118564.1"/>
    <property type="molecule type" value="Genomic_DNA"/>
</dbReference>